<dbReference type="Proteomes" id="UP000768646">
    <property type="component" value="Unassembled WGS sequence"/>
</dbReference>
<dbReference type="EMBL" id="JABTEG010000001">
    <property type="protein sequence ID" value="KAG4306068.1"/>
    <property type="molecule type" value="Genomic_DNA"/>
</dbReference>
<keyword evidence="2" id="KW-1185">Reference proteome</keyword>
<gene>
    <name evidence="1" type="ORF">PORY_000056</name>
</gene>
<sequence length="402" mass="45452">MVVQEIQTAQEYDRVVEGGRSTVVVEFYATWCGPCKAIGPVFAALSEHPKFNGCIVFVKVNVENVRAAALKARVTSMPTFVVFVNGKEVERILGAHRQQLEWMIDKYAKSAVPISSKVGRGERVLSIKQSGGYPSSTVLVIGKRRLTVLQLDCLNMDKKYPVRSIFEKDGYLQSDVDEQLLLYIPVSVTGCRGPTQRVESIAYDANCRAVIPLRFVKFQRVISLVLFVESNKDNQEVSRIDNLTVIGETVEEAANNGIRNRNKQGIKGAALANHPDKVPAERRAAAERRFKEVKEAYEVLYDDQQRRLFDLYGLAGLSGGAGPVREENEGGGEWVVHEEYVRHVFPQRVMRSFLNEMSAFSRMSQRFPSSLFDEWGFGVMGARYMDPLDFFDEMLADPWFRW</sequence>
<name>A0ACB7CGB1_9ASCO</name>
<reference evidence="1 2" key="1">
    <citation type="journal article" date="2021" name="Commun. Biol.">
        <title>Genomic insights into the host specific adaptation of the Pneumocystis genus.</title>
        <authorList>
            <person name="Cisse O.H."/>
            <person name="Ma L."/>
            <person name="Dekker J.P."/>
            <person name="Khil P.P."/>
            <person name="Youn J.-H."/>
            <person name="Brenchley J.M."/>
            <person name="Blair R."/>
            <person name="Pahar B."/>
            <person name="Chabe M."/>
            <person name="Van Rompay K.K.A."/>
            <person name="Keesler R."/>
            <person name="Sukura A."/>
            <person name="Hirsch V."/>
            <person name="Kutty G."/>
            <person name="Liu Y."/>
            <person name="Peng L."/>
            <person name="Chen J."/>
            <person name="Song J."/>
            <person name="Weissenbacher-Lang C."/>
            <person name="Xu J."/>
            <person name="Upham N.S."/>
            <person name="Stajich J.E."/>
            <person name="Cuomo C.A."/>
            <person name="Cushion M.T."/>
            <person name="Kovacs J.A."/>
        </authorList>
    </citation>
    <scope>NUCLEOTIDE SEQUENCE [LARGE SCALE GENOMIC DNA]</scope>
    <source>
        <strain evidence="1 2">RABM</strain>
    </source>
</reference>
<comment type="caution">
    <text evidence="1">The sequence shown here is derived from an EMBL/GenBank/DDBJ whole genome shotgun (WGS) entry which is preliminary data.</text>
</comment>
<proteinExistence type="predicted"/>
<evidence type="ECO:0000313" key="2">
    <source>
        <dbReference type="Proteomes" id="UP000768646"/>
    </source>
</evidence>
<protein>
    <submittedName>
        <fullName evidence="1">Uncharacterized protein</fullName>
    </submittedName>
</protein>
<evidence type="ECO:0000313" key="1">
    <source>
        <dbReference type="EMBL" id="KAG4306068.1"/>
    </source>
</evidence>
<organism evidence="1 2">
    <name type="scientific">Pneumocystis oryctolagi</name>
    <dbReference type="NCBI Taxonomy" id="42067"/>
    <lineage>
        <taxon>Eukaryota</taxon>
        <taxon>Fungi</taxon>
        <taxon>Dikarya</taxon>
        <taxon>Ascomycota</taxon>
        <taxon>Taphrinomycotina</taxon>
        <taxon>Pneumocystomycetes</taxon>
        <taxon>Pneumocystaceae</taxon>
        <taxon>Pneumocystis</taxon>
    </lineage>
</organism>
<accession>A0ACB7CGB1</accession>